<reference evidence="1" key="1">
    <citation type="submission" date="2025-08" db="UniProtKB">
        <authorList>
            <consortium name="Ensembl"/>
        </authorList>
    </citation>
    <scope>IDENTIFICATION</scope>
</reference>
<organism evidence="1 2">
    <name type="scientific">Piliocolobus tephrosceles</name>
    <name type="common">Ugandan red Colobus</name>
    <dbReference type="NCBI Taxonomy" id="591936"/>
    <lineage>
        <taxon>Eukaryota</taxon>
        <taxon>Metazoa</taxon>
        <taxon>Chordata</taxon>
        <taxon>Craniata</taxon>
        <taxon>Vertebrata</taxon>
        <taxon>Euteleostomi</taxon>
        <taxon>Mammalia</taxon>
        <taxon>Eutheria</taxon>
        <taxon>Euarchontoglires</taxon>
        <taxon>Primates</taxon>
        <taxon>Haplorrhini</taxon>
        <taxon>Catarrhini</taxon>
        <taxon>Cercopithecidae</taxon>
        <taxon>Colobinae</taxon>
        <taxon>Piliocolobus</taxon>
    </lineage>
</organism>
<dbReference type="Proteomes" id="UP000694416">
    <property type="component" value="Unplaced"/>
</dbReference>
<keyword evidence="2" id="KW-1185">Reference proteome</keyword>
<dbReference type="PANTHER" id="PTHR16255">
    <property type="entry name" value="REQUIRED FOR MEIOTIC NUCLEAR DIVISION PROTEIN 1 HOMOLOG"/>
    <property type="match status" value="1"/>
</dbReference>
<dbReference type="AlphaFoldDB" id="A0A8C9ILZ0"/>
<protein>
    <submittedName>
        <fullName evidence="1">Uncharacterized protein</fullName>
    </submittedName>
</protein>
<dbReference type="PANTHER" id="PTHR16255:SF1">
    <property type="entry name" value="REQUIRED FOR MEIOTIC NUCLEAR DIVISION PROTEIN 1 HOMOLOG"/>
    <property type="match status" value="1"/>
</dbReference>
<proteinExistence type="predicted"/>
<accession>A0A8C9ILZ0</accession>
<name>A0A8C9ILZ0_9PRIM</name>
<dbReference type="Ensembl" id="ENSPTET00000051123.1">
    <property type="protein sequence ID" value="ENSPTEP00000037845.1"/>
    <property type="gene ID" value="ENSPTEG00000035328.1"/>
</dbReference>
<evidence type="ECO:0000313" key="1">
    <source>
        <dbReference type="Ensembl" id="ENSPTEP00000037845.1"/>
    </source>
</evidence>
<evidence type="ECO:0000313" key="2">
    <source>
        <dbReference type="Proteomes" id="UP000694416"/>
    </source>
</evidence>
<sequence>MPATLLRAVAGSHRILSKAHQCRRISHLMLKPLKEFENTTCSTLTVCENLDLFLPDKTAGGLNKSQILEMNQKKSNTSLLSPLNAARCQDEKAPLPTMKSFGTHRRVTHKPHLLGSKWFIKILKRHFSSIPTETFVPKQDFPQIKRPLKASRTRQPSRTNLPVLSVNEDLMHCTAFATADEYHLGNLSQDLASHGYVEVTNLPRGTS</sequence>
<dbReference type="GO" id="GO:0070131">
    <property type="term" value="P:positive regulation of mitochondrial translation"/>
    <property type="evidence" value="ECO:0007669"/>
    <property type="project" value="TreeGrafter"/>
</dbReference>
<reference evidence="1" key="2">
    <citation type="submission" date="2025-09" db="UniProtKB">
        <authorList>
            <consortium name="Ensembl"/>
        </authorList>
    </citation>
    <scope>IDENTIFICATION</scope>
</reference>
<dbReference type="InterPro" id="IPR051624">
    <property type="entry name" value="RMD1/Sad1-interacting"/>
</dbReference>